<dbReference type="GO" id="GO:1901135">
    <property type="term" value="P:carbohydrate derivative metabolic process"/>
    <property type="evidence" value="ECO:0007669"/>
    <property type="project" value="InterPro"/>
</dbReference>
<dbReference type="EMBL" id="JABZFG010000004">
    <property type="protein sequence ID" value="MBW0602582.1"/>
    <property type="molecule type" value="Genomic_DNA"/>
</dbReference>
<dbReference type="InterPro" id="IPR001347">
    <property type="entry name" value="SIS_dom"/>
</dbReference>
<dbReference type="PANTHER" id="PTHR30514">
    <property type="entry name" value="GLUCOKINASE"/>
    <property type="match status" value="1"/>
</dbReference>
<dbReference type="PROSITE" id="PS51071">
    <property type="entry name" value="HTH_RPIR"/>
    <property type="match status" value="1"/>
</dbReference>
<protein>
    <recommendedName>
        <fullName evidence="1">HTH rpiR-type domain-containing protein</fullName>
    </recommendedName>
</protein>
<comment type="caution">
    <text evidence="2">The sequence shown here is derived from an EMBL/GenBank/DDBJ whole genome shotgun (WGS) entry which is preliminary data.</text>
</comment>
<dbReference type="AlphaFoldDB" id="A0A9Q3QFK6"/>
<reference evidence="2" key="1">
    <citation type="journal article" date="2021" name="Genes Genomics">
        <title>Comparative genomic analysis of Mycoplasma anatis strains.</title>
        <authorList>
            <person name="Zhou Q."/>
            <person name="Mai K."/>
            <person name="Yang D."/>
            <person name="Liu J."/>
            <person name="Yan Z."/>
            <person name="Luo C."/>
            <person name="Tan Y."/>
            <person name="Cao S."/>
            <person name="Zhou Q."/>
            <person name="Chen L."/>
            <person name="Chen F."/>
        </authorList>
    </citation>
    <scope>NUCLEOTIDE SEQUENCE</scope>
    <source>
        <strain evidence="2">DP07</strain>
    </source>
</reference>
<name>A0A9Q3QFK6_9BACT</name>
<dbReference type="GO" id="GO:0003700">
    <property type="term" value="F:DNA-binding transcription factor activity"/>
    <property type="evidence" value="ECO:0007669"/>
    <property type="project" value="InterPro"/>
</dbReference>
<dbReference type="RefSeq" id="WP_218675276.1">
    <property type="nucleotide sequence ID" value="NZ_JABZFG010000004.1"/>
</dbReference>
<feature type="domain" description="HTH rpiR-type" evidence="1">
    <location>
        <begin position="2"/>
        <end position="78"/>
    </location>
</feature>
<dbReference type="GO" id="GO:0097367">
    <property type="term" value="F:carbohydrate derivative binding"/>
    <property type="evidence" value="ECO:0007669"/>
    <property type="project" value="InterPro"/>
</dbReference>
<dbReference type="InterPro" id="IPR000281">
    <property type="entry name" value="HTH_RpiR"/>
</dbReference>
<proteinExistence type="predicted"/>
<dbReference type="Pfam" id="PF01380">
    <property type="entry name" value="SIS"/>
    <property type="match status" value="1"/>
</dbReference>
<sequence>MKQLIEVKYLDKISSNETYKYITNFIEEDPDFFLKTSIANLAKHLYVSQPTITRYVKALGFKSYSHFRIYISERKSTYKYGNIKIIEGKDLTYEQILNNVWTHFKYASEHSYDWTVAHHEDIGQYLKFLIRSKRVIFFGIGESGLVCDYLAYNLRKTGMLATSINSVHDFFGIYKTITNNDFLTIISRSFETLEVLKVRDICEKYKLYYSIWTKNENIEKLNARNIIQLHSLDQTKRIGSIGSKISMFFFADLIYFYIANRIDHDDKDIFENITIERNIWNNKHDNKKSSL</sequence>
<evidence type="ECO:0000313" key="3">
    <source>
        <dbReference type="Proteomes" id="UP000746160"/>
    </source>
</evidence>
<dbReference type="Proteomes" id="UP000746160">
    <property type="component" value="Unassembled WGS sequence"/>
</dbReference>
<gene>
    <name evidence="2" type="ORF">MADP07_00304</name>
</gene>
<evidence type="ECO:0000259" key="1">
    <source>
        <dbReference type="PROSITE" id="PS51071"/>
    </source>
</evidence>
<organism evidence="2 3">
    <name type="scientific">Mycoplasmopsis anatis</name>
    <dbReference type="NCBI Taxonomy" id="171279"/>
    <lineage>
        <taxon>Bacteria</taxon>
        <taxon>Bacillati</taxon>
        <taxon>Mycoplasmatota</taxon>
        <taxon>Mycoplasmoidales</taxon>
        <taxon>Metamycoplasmataceae</taxon>
        <taxon>Mycoplasmopsis</taxon>
    </lineage>
</organism>
<dbReference type="Pfam" id="PF01418">
    <property type="entry name" value="HTH_6"/>
    <property type="match status" value="1"/>
</dbReference>
<evidence type="ECO:0000313" key="2">
    <source>
        <dbReference type="EMBL" id="MBW0602582.1"/>
    </source>
</evidence>
<dbReference type="GO" id="GO:0003677">
    <property type="term" value="F:DNA binding"/>
    <property type="evidence" value="ECO:0007669"/>
    <property type="project" value="InterPro"/>
</dbReference>
<dbReference type="InterPro" id="IPR047640">
    <property type="entry name" value="RpiR-like"/>
</dbReference>
<dbReference type="PANTHER" id="PTHR30514:SF1">
    <property type="entry name" value="HTH-TYPE TRANSCRIPTIONAL REGULATOR HEXR-RELATED"/>
    <property type="match status" value="1"/>
</dbReference>
<accession>A0A9Q3QFK6</accession>